<reference evidence="2" key="1">
    <citation type="journal article" date="2015" name="Nature">
        <title>Complex archaea that bridge the gap between prokaryotes and eukaryotes.</title>
        <authorList>
            <person name="Spang A."/>
            <person name="Saw J.H."/>
            <person name="Jorgensen S.L."/>
            <person name="Zaremba-Niedzwiedzka K."/>
            <person name="Martijn J."/>
            <person name="Lind A.E."/>
            <person name="van Eijk R."/>
            <person name="Schleper C."/>
            <person name="Guy L."/>
            <person name="Ettema T.J."/>
        </authorList>
    </citation>
    <scope>NUCLEOTIDE SEQUENCE</scope>
</reference>
<organism evidence="2">
    <name type="scientific">marine sediment metagenome</name>
    <dbReference type="NCBI Taxonomy" id="412755"/>
    <lineage>
        <taxon>unclassified sequences</taxon>
        <taxon>metagenomes</taxon>
        <taxon>ecological metagenomes</taxon>
    </lineage>
</organism>
<dbReference type="GO" id="GO:0004519">
    <property type="term" value="F:endonuclease activity"/>
    <property type="evidence" value="ECO:0007669"/>
    <property type="project" value="InterPro"/>
</dbReference>
<dbReference type="AlphaFoldDB" id="A0A0F9XGQ7"/>
<dbReference type="SUPFAM" id="SSF55608">
    <property type="entry name" value="Homing endonucleases"/>
    <property type="match status" value="1"/>
</dbReference>
<comment type="caution">
    <text evidence="2">The sequence shown here is derived from an EMBL/GenBank/DDBJ whole genome shotgun (WGS) entry which is preliminary data.</text>
</comment>
<dbReference type="GO" id="GO:0016539">
    <property type="term" value="P:intein-mediated protein splicing"/>
    <property type="evidence" value="ECO:0007669"/>
    <property type="project" value="InterPro"/>
</dbReference>
<evidence type="ECO:0000313" key="2">
    <source>
        <dbReference type="EMBL" id="KKN91098.1"/>
    </source>
</evidence>
<evidence type="ECO:0000259" key="1">
    <source>
        <dbReference type="PROSITE" id="PS50819"/>
    </source>
</evidence>
<dbReference type="InterPro" id="IPR004042">
    <property type="entry name" value="Intein_endonuc_central"/>
</dbReference>
<dbReference type="InterPro" id="IPR006142">
    <property type="entry name" value="INTEIN"/>
</dbReference>
<proteinExistence type="predicted"/>
<dbReference type="Gene3D" id="3.40.50.300">
    <property type="entry name" value="P-loop containing nucleotide triphosphate hydrolases"/>
    <property type="match status" value="1"/>
</dbReference>
<dbReference type="SUPFAM" id="SSF51294">
    <property type="entry name" value="Hedgehog/intein (Hint) domain"/>
    <property type="match status" value="1"/>
</dbReference>
<protein>
    <recommendedName>
        <fullName evidence="1">DOD-type homing endonuclease domain-containing protein</fullName>
    </recommendedName>
</protein>
<sequence>MDSKTKIALDELLYGAQGKYGHLFPFRDRVPTIDRHIFTDLKQSKNPLNEVVLSKMLDIDYIGWTAKVILGIDLFPIQIATLQMMWNTPFPMLIACRGGSKSYMLAVYSVLRALLDPGTKVVIVGAGLRQARLVFNYIDTMWSDSPMLRGIVGKGKKAGPRQNVDLCYFTIGDSIIYALPMGDGCSDTLTCVTYKNGFGRISDDQVSGQTNKTTVKRYKEIWGNGKFRLSDESYCNGKSKTKKIKTHHGFEFNATNNHKLKIVRNQKIVWVRMDEMKLGDRVLIDRSLRWHDGNSGVSQDEAYALGLLAGDGSYTVPGRIGFATQDEELALAVRNLVPIRQIPSDPMHWILSSKPQRDNLFEKFGIDTDHLKTKDKQFPSTILKSPRNVTSAFISGLFDTDGTVQVTTERGGTQIGITFHNTSKELVRQLQYILLHYGIVAHVKSRKRNEKWEECYELSITGRDVATFATKIGFRLKRKQDKLLAGIEKKKRWMDQGDSIPNVLDDMIDISESHRAKHGTGNCVSVCVGRLKVKKSASRPLVENFLRVYGHIDDPRINSIRRLVDPDTYYDEIVSIEDDECVTFDVHVPDGHEYCANGFHSHNTKIRGFRANVVIADEFASIPEDVFDVVVRGFAATSKTPVEEAKKIAFDKQLAKMDLPADIKKKLIIDDGKMHGNQIIYSGTAYYAFNHFSKKHDMWQGIIRSKGDPEKVAQIFGGDNLVPDSFNYKDYSIIRIPHTHLPEGLLDLRQLAHAKATLPRNIYLMEYGAIFVKDSDGFYPRSLIEGCTVGPNKPIETPDGAVTFTPSMRGIKGPKYVMGVDPAAERDNLAITVTEVWSNHYRVVYCWSVNKKEFIKRKKRGLVTDDDYYAYCCSRIREIVRLFGPVRIEMDSQGGGYAVAELLRNKKLLNIDEGDFPIYEVIDIDDPKHTDGETDGRHILHLIAQSNESNQQANIALHKSLETRTLLFPAFDSVKMYSAIEAEKTMGVIFDTYEENVFNLEELKNELCTIQMSETPTGKERFDTPQVVRPGAVEGRSRKGRLRKDRYTALLLSHKYIYDTDIAPDENIDYEDVAGNINKREKPGKDEVMYRGSGVGGMKNANAARQGYTFRAIKRGRRI</sequence>
<dbReference type="PRINTS" id="PR00379">
    <property type="entry name" value="INTEIN"/>
</dbReference>
<dbReference type="Gene3D" id="3.30.420.240">
    <property type="match status" value="1"/>
</dbReference>
<dbReference type="PROSITE" id="PS50819">
    <property type="entry name" value="INTEIN_ENDONUCLEASE"/>
    <property type="match status" value="1"/>
</dbReference>
<name>A0A0F9XGQ7_9ZZZZ</name>
<accession>A0A0F9XGQ7</accession>
<dbReference type="InterPro" id="IPR027434">
    <property type="entry name" value="Homing_endonucl"/>
</dbReference>
<dbReference type="Gene3D" id="2.170.16.10">
    <property type="entry name" value="Hedgehog/Intein (Hint) domain"/>
    <property type="match status" value="2"/>
</dbReference>
<dbReference type="CDD" id="cd00081">
    <property type="entry name" value="Hint"/>
    <property type="match status" value="1"/>
</dbReference>
<dbReference type="InterPro" id="IPR027417">
    <property type="entry name" value="P-loop_NTPase"/>
</dbReference>
<dbReference type="InterPro" id="IPR004860">
    <property type="entry name" value="LAGLIDADG_dom"/>
</dbReference>
<dbReference type="EMBL" id="LAZR01000105">
    <property type="protein sequence ID" value="KKN91098.1"/>
    <property type="molecule type" value="Genomic_DNA"/>
</dbReference>
<dbReference type="Pfam" id="PF14890">
    <property type="entry name" value="Intein_splicing"/>
    <property type="match status" value="1"/>
</dbReference>
<dbReference type="Pfam" id="PF14528">
    <property type="entry name" value="LAGLIDADG_3"/>
    <property type="match status" value="1"/>
</dbReference>
<gene>
    <name evidence="2" type="ORF">LCGC14_0219630</name>
</gene>
<dbReference type="Gene3D" id="3.10.28.10">
    <property type="entry name" value="Homing endonucleases"/>
    <property type="match status" value="1"/>
</dbReference>
<dbReference type="InterPro" id="IPR036844">
    <property type="entry name" value="Hint_dom_sf"/>
</dbReference>
<feature type="domain" description="DOD-type homing endonuclease" evidence="1">
    <location>
        <begin position="304"/>
        <end position="439"/>
    </location>
</feature>